<feature type="domain" description="Formyl transferase C-terminal" evidence="10">
    <location>
        <begin position="205"/>
        <end position="316"/>
    </location>
</feature>
<evidence type="ECO:0000259" key="10">
    <source>
        <dbReference type="Pfam" id="PF02911"/>
    </source>
</evidence>
<keyword evidence="12" id="KW-1185">Reference proteome</keyword>
<evidence type="ECO:0000256" key="1">
    <source>
        <dbReference type="ARBA" id="ARBA00002606"/>
    </source>
</evidence>
<protein>
    <recommendedName>
        <fullName evidence="4 8">Methionyl-tRNA formyltransferase</fullName>
        <ecNumber evidence="3 8">2.1.2.9</ecNumber>
    </recommendedName>
</protein>
<accession>B5CNU6</accession>
<dbReference type="GO" id="GO:0004479">
    <property type="term" value="F:methionyl-tRNA formyltransferase activity"/>
    <property type="evidence" value="ECO:0007669"/>
    <property type="project" value="UniProtKB-UniRule"/>
</dbReference>
<dbReference type="InterPro" id="IPR011034">
    <property type="entry name" value="Formyl_transferase-like_C_sf"/>
</dbReference>
<evidence type="ECO:0000256" key="2">
    <source>
        <dbReference type="ARBA" id="ARBA00010699"/>
    </source>
</evidence>
<dbReference type="InterPro" id="IPR005793">
    <property type="entry name" value="Formyl_trans_C"/>
</dbReference>
<evidence type="ECO:0000256" key="3">
    <source>
        <dbReference type="ARBA" id="ARBA00012261"/>
    </source>
</evidence>
<proteinExistence type="inferred from homology"/>
<organism evidence="11 12">
    <name type="scientific">[Ruminococcus] lactaris ATCC 29176</name>
    <dbReference type="NCBI Taxonomy" id="471875"/>
    <lineage>
        <taxon>Bacteria</taxon>
        <taxon>Bacillati</taxon>
        <taxon>Bacillota</taxon>
        <taxon>Clostridia</taxon>
        <taxon>Lachnospirales</taxon>
        <taxon>Lachnospiraceae</taxon>
        <taxon>Mediterraneibacter</taxon>
    </lineage>
</organism>
<keyword evidence="6 8" id="KW-0648">Protein biosynthesis</keyword>
<evidence type="ECO:0000313" key="12">
    <source>
        <dbReference type="Proteomes" id="UP000003254"/>
    </source>
</evidence>
<evidence type="ECO:0000256" key="4">
    <source>
        <dbReference type="ARBA" id="ARBA00016014"/>
    </source>
</evidence>
<name>B5CNU6_9FIRM</name>
<dbReference type="PANTHER" id="PTHR11138:SF5">
    <property type="entry name" value="METHIONYL-TRNA FORMYLTRANSFERASE, MITOCHONDRIAL"/>
    <property type="match status" value="1"/>
</dbReference>
<dbReference type="InterPro" id="IPR041711">
    <property type="entry name" value="Met-tRNA-FMT_N"/>
</dbReference>
<evidence type="ECO:0000256" key="7">
    <source>
        <dbReference type="ARBA" id="ARBA00048558"/>
    </source>
</evidence>
<comment type="function">
    <text evidence="1 8">Attaches a formyl group to the free amino group of methionyl-tRNA(fMet). The formyl group appears to play a dual role in the initiator identity of N-formylmethionyl-tRNA by promoting its recognition by IF2 and preventing the misappropriation of this tRNA by the elongation apparatus.</text>
</comment>
<dbReference type="EMBL" id="ABOU02000031">
    <property type="protein sequence ID" value="EDY33073.1"/>
    <property type="molecule type" value="Genomic_DNA"/>
</dbReference>
<sequence>MMKIIFMGTPDFSVGTLEALIEAGHEVCLVVTQPDKPKGRGKEMQPTPVKAAAMKHGIPVYQPKKIRDPECVEELRKYQADVMVVIAFGQILPKSILEMTPYGCINVHASLLPKYRGAAPIQWAIINGESVTGVTTMQMDEGLDTGDMIQKTEVEITPDETGESLHDKLAAAGAALCVETLKAVETHTATFEKQGESPTAYARMLDKKLGNIDWSRSAVEIERLVRGLNSWPSAYTHWDGKVMKIWKAKAEPGAGVQAGGTETEKFQGESQTVAGTVVAVEKDSFTVQTGEGRLKVLQLQIPGKKRMDADAFLRGYSLKPGTVFTTEA</sequence>
<dbReference type="Proteomes" id="UP000003254">
    <property type="component" value="Unassembled WGS sequence"/>
</dbReference>
<dbReference type="InterPro" id="IPR002376">
    <property type="entry name" value="Formyl_transf_N"/>
</dbReference>
<dbReference type="CDD" id="cd08704">
    <property type="entry name" value="Met_tRNA_FMT_C"/>
    <property type="match status" value="1"/>
</dbReference>
<dbReference type="GO" id="GO:0005829">
    <property type="term" value="C:cytosol"/>
    <property type="evidence" value="ECO:0007669"/>
    <property type="project" value="TreeGrafter"/>
</dbReference>
<comment type="similarity">
    <text evidence="2 8">Belongs to the Fmt family.</text>
</comment>
<dbReference type="AlphaFoldDB" id="B5CNU6"/>
<dbReference type="SUPFAM" id="SSF50486">
    <property type="entry name" value="FMT C-terminal domain-like"/>
    <property type="match status" value="1"/>
</dbReference>
<dbReference type="Gene3D" id="3.10.25.10">
    <property type="entry name" value="Formyl transferase, C-terminal domain"/>
    <property type="match status" value="1"/>
</dbReference>
<reference evidence="11 12" key="2">
    <citation type="submission" date="2008-08" db="EMBL/GenBank/DDBJ databases">
        <authorList>
            <person name="Fulton L."/>
            <person name="Clifton S."/>
            <person name="Fulton B."/>
            <person name="Xu J."/>
            <person name="Minx P."/>
            <person name="Pepin K.H."/>
            <person name="Johnson M."/>
            <person name="Bhonagiri V."/>
            <person name="Nash W.E."/>
            <person name="Mardis E.R."/>
            <person name="Wilson R.K."/>
        </authorList>
    </citation>
    <scope>NUCLEOTIDE SEQUENCE [LARGE SCALE GENOMIC DNA]</scope>
    <source>
        <strain evidence="11 12">ATCC 29176</strain>
    </source>
</reference>
<dbReference type="eggNOG" id="COG0223">
    <property type="taxonomic scope" value="Bacteria"/>
</dbReference>
<dbReference type="FunFam" id="3.40.50.12230:FF:000001">
    <property type="entry name" value="Methionyl-tRNA formyltransferase"/>
    <property type="match status" value="1"/>
</dbReference>
<dbReference type="InterPro" id="IPR005794">
    <property type="entry name" value="Fmt"/>
</dbReference>
<dbReference type="InterPro" id="IPR001555">
    <property type="entry name" value="GART_AS"/>
</dbReference>
<gene>
    <name evidence="8 11" type="primary">fmt</name>
    <name evidence="11" type="ORF">RUMLAC_01136</name>
</gene>
<evidence type="ECO:0000259" key="9">
    <source>
        <dbReference type="Pfam" id="PF00551"/>
    </source>
</evidence>
<dbReference type="InterPro" id="IPR037022">
    <property type="entry name" value="Formyl_trans_C_sf"/>
</dbReference>
<evidence type="ECO:0000313" key="11">
    <source>
        <dbReference type="EMBL" id="EDY33073.1"/>
    </source>
</evidence>
<comment type="caution">
    <text evidence="11">The sequence shown here is derived from an EMBL/GenBank/DDBJ whole genome shotgun (WGS) entry which is preliminary data.</text>
</comment>
<dbReference type="HAMAP" id="MF_00182">
    <property type="entry name" value="Formyl_trans"/>
    <property type="match status" value="1"/>
</dbReference>
<dbReference type="NCBIfam" id="TIGR00460">
    <property type="entry name" value="fmt"/>
    <property type="match status" value="1"/>
</dbReference>
<feature type="domain" description="Formyl transferase N-terminal" evidence="9">
    <location>
        <begin position="2"/>
        <end position="180"/>
    </location>
</feature>
<dbReference type="InterPro" id="IPR036477">
    <property type="entry name" value="Formyl_transf_N_sf"/>
</dbReference>
<keyword evidence="5 8" id="KW-0808">Transferase</keyword>
<dbReference type="Pfam" id="PF02911">
    <property type="entry name" value="Formyl_trans_C"/>
    <property type="match status" value="1"/>
</dbReference>
<evidence type="ECO:0000256" key="6">
    <source>
        <dbReference type="ARBA" id="ARBA00022917"/>
    </source>
</evidence>
<dbReference type="Gene3D" id="3.40.50.170">
    <property type="entry name" value="Formyl transferase, N-terminal domain"/>
    <property type="match status" value="1"/>
</dbReference>
<dbReference type="InterPro" id="IPR044135">
    <property type="entry name" value="Met-tRNA-FMT_C"/>
</dbReference>
<dbReference type="EC" id="2.1.2.9" evidence="3 8"/>
<evidence type="ECO:0000256" key="8">
    <source>
        <dbReference type="HAMAP-Rule" id="MF_00182"/>
    </source>
</evidence>
<dbReference type="HOGENOM" id="CLU_033347_1_1_9"/>
<evidence type="ECO:0000256" key="5">
    <source>
        <dbReference type="ARBA" id="ARBA00022679"/>
    </source>
</evidence>
<dbReference type="Pfam" id="PF00551">
    <property type="entry name" value="Formyl_trans_N"/>
    <property type="match status" value="1"/>
</dbReference>
<reference evidence="11 12" key="1">
    <citation type="submission" date="2008-08" db="EMBL/GenBank/DDBJ databases">
        <title>Draft genome sequence of Ruminococcus lactaris ATCC 29176.</title>
        <authorList>
            <person name="Sudarsanam P."/>
            <person name="Ley R."/>
            <person name="Guruge J."/>
            <person name="Turnbaugh P.J."/>
            <person name="Mahowald M."/>
            <person name="Liep D."/>
            <person name="Gordon J."/>
        </authorList>
    </citation>
    <scope>NUCLEOTIDE SEQUENCE [LARGE SCALE GENOMIC DNA]</scope>
    <source>
        <strain evidence="11 12">ATCC 29176</strain>
    </source>
</reference>
<dbReference type="PROSITE" id="PS00373">
    <property type="entry name" value="GART"/>
    <property type="match status" value="1"/>
</dbReference>
<comment type="catalytic activity">
    <reaction evidence="7 8">
        <text>L-methionyl-tRNA(fMet) + (6R)-10-formyltetrahydrofolate = N-formyl-L-methionyl-tRNA(fMet) + (6S)-5,6,7,8-tetrahydrofolate + H(+)</text>
        <dbReference type="Rhea" id="RHEA:24380"/>
        <dbReference type="Rhea" id="RHEA-COMP:9952"/>
        <dbReference type="Rhea" id="RHEA-COMP:9953"/>
        <dbReference type="ChEBI" id="CHEBI:15378"/>
        <dbReference type="ChEBI" id="CHEBI:57453"/>
        <dbReference type="ChEBI" id="CHEBI:78530"/>
        <dbReference type="ChEBI" id="CHEBI:78844"/>
        <dbReference type="ChEBI" id="CHEBI:195366"/>
        <dbReference type="EC" id="2.1.2.9"/>
    </reaction>
</comment>
<dbReference type="SUPFAM" id="SSF53328">
    <property type="entry name" value="Formyltransferase"/>
    <property type="match status" value="1"/>
</dbReference>
<dbReference type="PANTHER" id="PTHR11138">
    <property type="entry name" value="METHIONYL-TRNA FORMYLTRANSFERASE"/>
    <property type="match status" value="1"/>
</dbReference>
<feature type="binding site" evidence="8">
    <location>
        <begin position="110"/>
        <end position="113"/>
    </location>
    <ligand>
        <name>(6S)-5,6,7,8-tetrahydrofolate</name>
        <dbReference type="ChEBI" id="CHEBI:57453"/>
    </ligand>
</feature>
<dbReference type="CDD" id="cd08646">
    <property type="entry name" value="FMT_core_Met-tRNA-FMT_N"/>
    <property type="match status" value="1"/>
</dbReference>